<keyword evidence="1" id="KW-0418">Kinase</keyword>
<evidence type="ECO:0000313" key="1">
    <source>
        <dbReference type="EMBL" id="OAX51216.1"/>
    </source>
</evidence>
<dbReference type="Proteomes" id="UP000179540">
    <property type="component" value="Unassembled WGS sequence"/>
</dbReference>
<keyword evidence="4" id="KW-1185">Reference proteome</keyword>
<dbReference type="Pfam" id="PF11248">
    <property type="entry name" value="DUF3046"/>
    <property type="match status" value="1"/>
</dbReference>
<reference evidence="4" key="1">
    <citation type="submission" date="2016-04" db="EMBL/GenBank/DDBJ databases">
        <authorList>
            <person name="Waterworth S."/>
            <person name="Matcher G."/>
        </authorList>
    </citation>
    <scope>NUCLEOTIDE SEQUENCE [LARGE SCALE GENOMIC DNA]</scope>
    <source>
        <strain evidence="4">RuSp02-3</strain>
    </source>
</reference>
<reference evidence="1 4" key="3">
    <citation type="submission" date="2016-06" db="EMBL/GenBank/DDBJ databases">
        <title>Identification of putative biosynthetic pathways for the production of bioactive secondary metabolites by the marine actinomycete Kocuria kristinae RUTW2-3.</title>
        <authorList>
            <person name="Waterworth S.C."/>
            <person name="Walmsley T.A."/>
            <person name="Matongo T."/>
            <person name="Davies-Coleman M.T."/>
            <person name="Dorrington R.A."/>
        </authorList>
    </citation>
    <scope>NUCLEOTIDE SEQUENCE [LARGE SCALE GENOMIC DNA]</scope>
    <source>
        <strain evidence="4">RuSp02-3</strain>
        <strain evidence="1">RUTW2-3</strain>
    </source>
</reference>
<dbReference type="GeneID" id="61263197"/>
<keyword evidence="1" id="KW-0808">Transferase</keyword>
<dbReference type="InterPro" id="IPR021408">
    <property type="entry name" value="DUF3046"/>
</dbReference>
<dbReference type="Proteomes" id="UP000594975">
    <property type="component" value="Chromosome"/>
</dbReference>
<reference evidence="3 6" key="5">
    <citation type="submission" date="2020-12" db="EMBL/GenBank/DDBJ databases">
        <title>FDA dAtabase for Regulatory Grade micrObial Sequences (FDA-ARGOS): Supporting development and validation of Infectious Disease Dx tests.</title>
        <authorList>
            <person name="Sproer C."/>
            <person name="Gronow S."/>
            <person name="Severitt S."/>
            <person name="Schroder I."/>
            <person name="Tallon L."/>
            <person name="Sadzewicz L."/>
            <person name="Zhao X."/>
            <person name="Boylan J."/>
            <person name="Ott S."/>
            <person name="Bowen H."/>
            <person name="Vavikolanu K."/>
            <person name="Mehta A."/>
            <person name="Aluvathingal J."/>
            <person name="Nadendla S."/>
            <person name="Lowell S."/>
            <person name="Myers T."/>
            <person name="Yan Y."/>
            <person name="Sichtig H."/>
        </authorList>
    </citation>
    <scope>NUCLEOTIDE SEQUENCE [LARGE SCALE GENOMIC DNA]</scope>
    <source>
        <strain evidence="3 6">FDAARGOS_864</strain>
    </source>
</reference>
<dbReference type="GO" id="GO:0016301">
    <property type="term" value="F:kinase activity"/>
    <property type="evidence" value="ECO:0007669"/>
    <property type="project" value="UniProtKB-KW"/>
</dbReference>
<dbReference type="EMBL" id="CP065738">
    <property type="protein sequence ID" value="QPT53110.1"/>
    <property type="molecule type" value="Genomic_DNA"/>
</dbReference>
<dbReference type="EMBL" id="LJBJ02000030">
    <property type="protein sequence ID" value="OAX51216.1"/>
    <property type="molecule type" value="Genomic_DNA"/>
</dbReference>
<proteinExistence type="predicted"/>
<dbReference type="Proteomes" id="UP000053171">
    <property type="component" value="Unassembled WGS sequence"/>
</dbReference>
<dbReference type="RefSeq" id="WP_061225233.1">
    <property type="nucleotide sequence ID" value="NZ_CP065738.1"/>
</dbReference>
<dbReference type="AlphaFoldDB" id="A0A199NR92"/>
<dbReference type="EMBL" id="MODZ01000012">
    <property type="protein sequence ID" value="OIJ35100.1"/>
    <property type="molecule type" value="Genomic_DNA"/>
</dbReference>
<evidence type="ECO:0000313" key="5">
    <source>
        <dbReference type="Proteomes" id="UP000179540"/>
    </source>
</evidence>
<evidence type="ECO:0000313" key="2">
    <source>
        <dbReference type="EMBL" id="OIJ35100.1"/>
    </source>
</evidence>
<gene>
    <name evidence="1" type="ORF">AN277_0210020</name>
    <name evidence="2" type="ORF">BK826_09240</name>
    <name evidence="3" type="ORF">I6G21_07345</name>
</gene>
<dbReference type="STRING" id="37923.BK826_09240"/>
<evidence type="ECO:0000313" key="4">
    <source>
        <dbReference type="Proteomes" id="UP000053171"/>
    </source>
</evidence>
<reference evidence="2 5" key="4">
    <citation type="submission" date="2016-10" db="EMBL/GenBank/DDBJ databases">
        <title>Draft genome sequence of strain LCT isolated from the Shenzhou X spacecraft of China.</title>
        <authorList>
            <person name="Huang B."/>
        </authorList>
    </citation>
    <scope>NUCLEOTIDE SEQUENCE [LARGE SCALE GENOMIC DNA]</scope>
    <source>
        <strain evidence="2 5">LCT-H5</strain>
    </source>
</reference>
<organism evidence="1 4">
    <name type="scientific">Rothia kristinae</name>
    <dbReference type="NCBI Taxonomy" id="37923"/>
    <lineage>
        <taxon>Bacteria</taxon>
        <taxon>Bacillati</taxon>
        <taxon>Actinomycetota</taxon>
        <taxon>Actinomycetes</taxon>
        <taxon>Micrococcales</taxon>
        <taxon>Micrococcaceae</taxon>
        <taxon>Rothia</taxon>
    </lineage>
</organism>
<accession>A0A199NR92</accession>
<protein>
    <submittedName>
        <fullName evidence="3">DUF3046 domain-containing protein</fullName>
    </submittedName>
    <submittedName>
        <fullName evidence="1">Histidine kinase</fullName>
    </submittedName>
</protein>
<evidence type="ECO:0000313" key="6">
    <source>
        <dbReference type="Proteomes" id="UP000594975"/>
    </source>
</evidence>
<reference evidence="1" key="2">
    <citation type="submission" date="2016-04" db="EMBL/GenBank/DDBJ databases">
        <authorList>
            <person name="Evans L.H."/>
            <person name="Alamgir A."/>
            <person name="Owens N."/>
            <person name="Weber N.D."/>
            <person name="Virtaneva K."/>
            <person name="Barbian K."/>
            <person name="Babar A."/>
            <person name="Rosenke K."/>
        </authorList>
    </citation>
    <scope>NUCLEOTIDE SEQUENCE [LARGE SCALE GENOMIC DNA]</scope>
    <source>
        <strain evidence="1">RUTW2-3</strain>
    </source>
</reference>
<name>A0A199NR92_9MICC</name>
<sequence length="73" mass="8144">MKLSEFWRSMEEEFGRGYARVVAAQTVLDAAGNRTAEEALAAGMKPLAVWQAVCRQHDLPEDRWLGADPGEPR</sequence>
<dbReference type="KEGG" id="rkr:I6G21_07345"/>
<dbReference type="OrthoDB" id="3215033at2"/>
<evidence type="ECO:0000313" key="3">
    <source>
        <dbReference type="EMBL" id="QPT53110.1"/>
    </source>
</evidence>